<dbReference type="InterPro" id="IPR039422">
    <property type="entry name" value="MarR/SlyA-like"/>
</dbReference>
<evidence type="ECO:0000313" key="5">
    <source>
        <dbReference type="EMBL" id="PCD03744.1"/>
    </source>
</evidence>
<dbReference type="GO" id="GO:0003677">
    <property type="term" value="F:DNA binding"/>
    <property type="evidence" value="ECO:0007669"/>
    <property type="project" value="UniProtKB-KW"/>
</dbReference>
<organism evidence="5 6">
    <name type="scientific">Sphingomonas spermidinifaciens</name>
    <dbReference type="NCBI Taxonomy" id="1141889"/>
    <lineage>
        <taxon>Bacteria</taxon>
        <taxon>Pseudomonadati</taxon>
        <taxon>Pseudomonadota</taxon>
        <taxon>Alphaproteobacteria</taxon>
        <taxon>Sphingomonadales</taxon>
        <taxon>Sphingomonadaceae</taxon>
        <taxon>Sphingomonas</taxon>
    </lineage>
</organism>
<evidence type="ECO:0000256" key="1">
    <source>
        <dbReference type="ARBA" id="ARBA00023015"/>
    </source>
</evidence>
<dbReference type="SUPFAM" id="SSF46785">
    <property type="entry name" value="Winged helix' DNA-binding domain"/>
    <property type="match status" value="1"/>
</dbReference>
<dbReference type="PRINTS" id="PR00598">
    <property type="entry name" value="HTHMARR"/>
</dbReference>
<keyword evidence="2" id="KW-0238">DNA-binding</keyword>
<dbReference type="PANTHER" id="PTHR33164:SF43">
    <property type="entry name" value="HTH-TYPE TRANSCRIPTIONAL REPRESSOR YETL"/>
    <property type="match status" value="1"/>
</dbReference>
<keyword evidence="1" id="KW-0805">Transcription regulation</keyword>
<gene>
    <name evidence="5" type="ORF">COC42_05180</name>
</gene>
<evidence type="ECO:0000256" key="3">
    <source>
        <dbReference type="ARBA" id="ARBA00023163"/>
    </source>
</evidence>
<dbReference type="GO" id="GO:0003700">
    <property type="term" value="F:DNA-binding transcription factor activity"/>
    <property type="evidence" value="ECO:0007669"/>
    <property type="project" value="InterPro"/>
</dbReference>
<dbReference type="PROSITE" id="PS50995">
    <property type="entry name" value="HTH_MARR_2"/>
    <property type="match status" value="1"/>
</dbReference>
<dbReference type="Proteomes" id="UP000218366">
    <property type="component" value="Unassembled WGS sequence"/>
</dbReference>
<sequence length="182" mass="19997">MTRRSSRSRPTVRWRRRATTPRVWSSRVGEIDDFSDVSAGTRLTLLDTFVGYHLRRASQRFAAGFADTVGPMGMRQVLFGVLTIVHDNPGIRQGAAGEALGIQRANMVSLVNELVDRGLVARRVSDTDRRAFALELTPAGEVLVEQGVERIRANEADLLAPLSAAERRMLLGLLSRIDGAAD</sequence>
<dbReference type="GO" id="GO:0006950">
    <property type="term" value="P:response to stress"/>
    <property type="evidence" value="ECO:0007669"/>
    <property type="project" value="TreeGrafter"/>
</dbReference>
<dbReference type="EMBL" id="NWMW01000001">
    <property type="protein sequence ID" value="PCD03744.1"/>
    <property type="molecule type" value="Genomic_DNA"/>
</dbReference>
<reference evidence="5 6" key="1">
    <citation type="submission" date="2017-09" db="EMBL/GenBank/DDBJ databases">
        <title>Sphingomonas spermidinifaciens 9NM-10, whole genome shotgun sequence.</title>
        <authorList>
            <person name="Feng G."/>
            <person name="Zhu H."/>
        </authorList>
    </citation>
    <scope>NUCLEOTIDE SEQUENCE [LARGE SCALE GENOMIC DNA]</scope>
    <source>
        <strain evidence="5 6">9NM-10</strain>
    </source>
</reference>
<accession>A0A2A4B7X8</accession>
<dbReference type="InterPro" id="IPR036388">
    <property type="entry name" value="WH-like_DNA-bd_sf"/>
</dbReference>
<dbReference type="InterPro" id="IPR036390">
    <property type="entry name" value="WH_DNA-bd_sf"/>
</dbReference>
<evidence type="ECO:0000259" key="4">
    <source>
        <dbReference type="PROSITE" id="PS50995"/>
    </source>
</evidence>
<dbReference type="PANTHER" id="PTHR33164">
    <property type="entry name" value="TRANSCRIPTIONAL REGULATOR, MARR FAMILY"/>
    <property type="match status" value="1"/>
</dbReference>
<protein>
    <submittedName>
        <fullName evidence="5">MarR family transcriptional regulator</fullName>
    </submittedName>
</protein>
<dbReference type="Pfam" id="PF12802">
    <property type="entry name" value="MarR_2"/>
    <property type="match status" value="1"/>
</dbReference>
<dbReference type="AlphaFoldDB" id="A0A2A4B7X8"/>
<evidence type="ECO:0000256" key="2">
    <source>
        <dbReference type="ARBA" id="ARBA00023125"/>
    </source>
</evidence>
<dbReference type="PROSITE" id="PS01117">
    <property type="entry name" value="HTH_MARR_1"/>
    <property type="match status" value="1"/>
</dbReference>
<feature type="domain" description="HTH marR-type" evidence="4">
    <location>
        <begin position="47"/>
        <end position="179"/>
    </location>
</feature>
<dbReference type="Gene3D" id="1.10.10.10">
    <property type="entry name" value="Winged helix-like DNA-binding domain superfamily/Winged helix DNA-binding domain"/>
    <property type="match status" value="1"/>
</dbReference>
<dbReference type="InterPro" id="IPR000835">
    <property type="entry name" value="HTH_MarR-typ"/>
</dbReference>
<dbReference type="OrthoDB" id="8256382at2"/>
<proteinExistence type="predicted"/>
<keyword evidence="6" id="KW-1185">Reference proteome</keyword>
<comment type="caution">
    <text evidence="5">The sequence shown here is derived from an EMBL/GenBank/DDBJ whole genome shotgun (WGS) entry which is preliminary data.</text>
</comment>
<keyword evidence="3" id="KW-0804">Transcription</keyword>
<dbReference type="InterPro" id="IPR023187">
    <property type="entry name" value="Tscrpt_reg_MarR-type_CS"/>
</dbReference>
<dbReference type="SMART" id="SM00347">
    <property type="entry name" value="HTH_MARR"/>
    <property type="match status" value="1"/>
</dbReference>
<name>A0A2A4B7X8_9SPHN</name>
<evidence type="ECO:0000313" key="6">
    <source>
        <dbReference type="Proteomes" id="UP000218366"/>
    </source>
</evidence>